<organism evidence="4 5">
    <name type="scientific">Mucilaginibacter ginsenosidivorans</name>
    <dbReference type="NCBI Taxonomy" id="398053"/>
    <lineage>
        <taxon>Bacteria</taxon>
        <taxon>Pseudomonadati</taxon>
        <taxon>Bacteroidota</taxon>
        <taxon>Sphingobacteriia</taxon>
        <taxon>Sphingobacteriales</taxon>
        <taxon>Sphingobacteriaceae</taxon>
        <taxon>Mucilaginibacter</taxon>
    </lineage>
</organism>
<evidence type="ECO:0000256" key="1">
    <source>
        <dbReference type="ARBA" id="ARBA00009091"/>
    </source>
</evidence>
<accession>A0A5B8V305</accession>
<protein>
    <submittedName>
        <fullName evidence="4">OmpH family outer membrane protein</fullName>
    </submittedName>
</protein>
<dbReference type="EMBL" id="CP042436">
    <property type="protein sequence ID" value="QEC65071.1"/>
    <property type="molecule type" value="Genomic_DNA"/>
</dbReference>
<feature type="chain" id="PRO_5022875944" evidence="3">
    <location>
        <begin position="23"/>
        <end position="196"/>
    </location>
</feature>
<comment type="similarity">
    <text evidence="1">Belongs to the Skp family.</text>
</comment>
<dbReference type="KEGG" id="mgin:FRZ54_21685"/>
<evidence type="ECO:0000256" key="2">
    <source>
        <dbReference type="ARBA" id="ARBA00022729"/>
    </source>
</evidence>
<dbReference type="Pfam" id="PF03938">
    <property type="entry name" value="OmpH"/>
    <property type="match status" value="1"/>
</dbReference>
<name>A0A5B8V305_9SPHI</name>
<keyword evidence="2 3" id="KW-0732">Signal</keyword>
<dbReference type="InterPro" id="IPR024930">
    <property type="entry name" value="Skp_dom_sf"/>
</dbReference>
<evidence type="ECO:0000313" key="4">
    <source>
        <dbReference type="EMBL" id="QEC65071.1"/>
    </source>
</evidence>
<sequence>MKIKASTLTKLSIAILAAGSLAACNQNKGTASTQSTTPAPSNSLVVFVNQDSLMAKYDYAKDMRKRLDDKGAAAKNDVGTKQQAIQREVAEYQKNVGSMSANERSMTEQRLQRESQEFQQYQQNAGAQFQNETADESKKLYDKIYTFSKQYAKDNGYKIVLTFQTGNTQLLYGDSTLDVTGDFVKKLNEAYSKEKK</sequence>
<gene>
    <name evidence="4" type="ORF">FRZ54_21685</name>
</gene>
<dbReference type="OrthoDB" id="1493259at2"/>
<dbReference type="RefSeq" id="WP_147033904.1">
    <property type="nucleotide sequence ID" value="NZ_CP042436.1"/>
</dbReference>
<dbReference type="GO" id="GO:0050821">
    <property type="term" value="P:protein stabilization"/>
    <property type="evidence" value="ECO:0007669"/>
    <property type="project" value="TreeGrafter"/>
</dbReference>
<dbReference type="InterPro" id="IPR005632">
    <property type="entry name" value="Chaperone_Skp"/>
</dbReference>
<dbReference type="Proteomes" id="UP000321479">
    <property type="component" value="Chromosome"/>
</dbReference>
<keyword evidence="5" id="KW-1185">Reference proteome</keyword>
<dbReference type="GO" id="GO:0051082">
    <property type="term" value="F:unfolded protein binding"/>
    <property type="evidence" value="ECO:0007669"/>
    <property type="project" value="InterPro"/>
</dbReference>
<evidence type="ECO:0000256" key="3">
    <source>
        <dbReference type="SAM" id="SignalP"/>
    </source>
</evidence>
<feature type="signal peptide" evidence="3">
    <location>
        <begin position="1"/>
        <end position="22"/>
    </location>
</feature>
<dbReference type="PANTHER" id="PTHR35089:SF1">
    <property type="entry name" value="CHAPERONE PROTEIN SKP"/>
    <property type="match status" value="1"/>
</dbReference>
<reference evidence="4 5" key="1">
    <citation type="journal article" date="2017" name="Curr. Microbiol.">
        <title>Mucilaginibacter ginsenosidivorans sp. nov., Isolated from Soil of Ginseng Field.</title>
        <authorList>
            <person name="Kim M.M."/>
            <person name="Siddiqi M.Z."/>
            <person name="Im W.T."/>
        </authorList>
    </citation>
    <scope>NUCLEOTIDE SEQUENCE [LARGE SCALE GENOMIC DNA]</scope>
    <source>
        <strain evidence="4 5">Gsoil 3017</strain>
    </source>
</reference>
<proteinExistence type="inferred from homology"/>
<dbReference type="SUPFAM" id="SSF111384">
    <property type="entry name" value="OmpH-like"/>
    <property type="match status" value="1"/>
</dbReference>
<dbReference type="PANTHER" id="PTHR35089">
    <property type="entry name" value="CHAPERONE PROTEIN SKP"/>
    <property type="match status" value="1"/>
</dbReference>
<dbReference type="Gene3D" id="3.30.910.20">
    <property type="entry name" value="Skp domain"/>
    <property type="match status" value="1"/>
</dbReference>
<dbReference type="SMART" id="SM00935">
    <property type="entry name" value="OmpH"/>
    <property type="match status" value="1"/>
</dbReference>
<dbReference type="AlphaFoldDB" id="A0A5B8V305"/>
<dbReference type="GO" id="GO:0005829">
    <property type="term" value="C:cytosol"/>
    <property type="evidence" value="ECO:0007669"/>
    <property type="project" value="TreeGrafter"/>
</dbReference>
<evidence type="ECO:0000313" key="5">
    <source>
        <dbReference type="Proteomes" id="UP000321479"/>
    </source>
</evidence>
<dbReference type="PROSITE" id="PS51257">
    <property type="entry name" value="PROKAR_LIPOPROTEIN"/>
    <property type="match status" value="1"/>
</dbReference>